<dbReference type="Proteomes" id="UP000037982">
    <property type="component" value="Unassembled WGS sequence"/>
</dbReference>
<dbReference type="EMBL" id="LGKG01000137">
    <property type="protein sequence ID" value="KPC62606.1"/>
    <property type="molecule type" value="Genomic_DNA"/>
</dbReference>
<dbReference type="PATRIC" id="fig|66876.3.peg.3876"/>
<evidence type="ECO:0000313" key="1">
    <source>
        <dbReference type="EMBL" id="KPC62606.1"/>
    </source>
</evidence>
<name>A0A0N1JXW4_9ACTN</name>
<dbReference type="AlphaFoldDB" id="A0A0N1JXW4"/>
<evidence type="ECO:0000313" key="2">
    <source>
        <dbReference type="Proteomes" id="UP000037982"/>
    </source>
</evidence>
<gene>
    <name evidence="1" type="ORF">ADL29_17735</name>
</gene>
<organism evidence="1 2">
    <name type="scientific">Streptomyces chattanoogensis</name>
    <dbReference type="NCBI Taxonomy" id="66876"/>
    <lineage>
        <taxon>Bacteria</taxon>
        <taxon>Bacillati</taxon>
        <taxon>Actinomycetota</taxon>
        <taxon>Actinomycetes</taxon>
        <taxon>Kitasatosporales</taxon>
        <taxon>Streptomycetaceae</taxon>
        <taxon>Streptomyces</taxon>
    </lineage>
</organism>
<comment type="caution">
    <text evidence="1">The sequence shown here is derived from an EMBL/GenBank/DDBJ whole genome shotgun (WGS) entry which is preliminary data.</text>
</comment>
<keyword evidence="2" id="KW-1185">Reference proteome</keyword>
<accession>A0A0N1JXW4</accession>
<proteinExistence type="predicted"/>
<sequence length="222" mass="24828">MARPTFVPYITTRVGEEPASAATLGVRPGPNGGLYYADEGPRDRDARGVLWARCSQSRLGNTLHGKPRWRDVHPARQRECMEKLLCQGCVQQASRTSLGYLFLASPPPDTTSNDWVEGYRTAQPPLCLEHAVIATEQCGHLLREGVVALRSRVPRLYGVLGMYYQSRGLQAPEPVKPDAEDDVPPLSYRDRRLIPWILASQLVRELRGVTIVNLEEEIEARV</sequence>
<protein>
    <submittedName>
        <fullName evidence="1">Uncharacterized protein</fullName>
    </submittedName>
</protein>
<reference evidence="2" key="1">
    <citation type="submission" date="2015-07" db="EMBL/GenBank/DDBJ databases">
        <authorList>
            <person name="Ju K.-S."/>
            <person name="Doroghazi J.R."/>
            <person name="Metcalf W.W."/>
        </authorList>
    </citation>
    <scope>NUCLEOTIDE SEQUENCE [LARGE SCALE GENOMIC DNA]</scope>
    <source>
        <strain evidence="2">NRRL ISP-5002</strain>
    </source>
</reference>